<dbReference type="CDD" id="cd00090">
    <property type="entry name" value="HTH_ARSR"/>
    <property type="match status" value="1"/>
</dbReference>
<dbReference type="OrthoDB" id="9804742at2"/>
<dbReference type="AlphaFoldDB" id="A0A3A8B013"/>
<evidence type="ECO:0000313" key="5">
    <source>
        <dbReference type="EMBL" id="RKF16700.1"/>
    </source>
</evidence>
<dbReference type="GO" id="GO:0003700">
    <property type="term" value="F:DNA-binding transcription factor activity"/>
    <property type="evidence" value="ECO:0007669"/>
    <property type="project" value="InterPro"/>
</dbReference>
<dbReference type="RefSeq" id="WP_121163959.1">
    <property type="nucleotide sequence ID" value="NZ_RAPE01000001.1"/>
</dbReference>
<comment type="caution">
    <text evidence="5">The sequence shown here is derived from an EMBL/GenBank/DDBJ whole genome shotgun (WGS) entry which is preliminary data.</text>
</comment>
<evidence type="ECO:0000259" key="4">
    <source>
        <dbReference type="PROSITE" id="PS50987"/>
    </source>
</evidence>
<keyword evidence="6" id="KW-1185">Reference proteome</keyword>
<dbReference type="SUPFAM" id="SSF46785">
    <property type="entry name" value="Winged helix' DNA-binding domain"/>
    <property type="match status" value="1"/>
</dbReference>
<proteinExistence type="predicted"/>
<evidence type="ECO:0000256" key="2">
    <source>
        <dbReference type="ARBA" id="ARBA00023125"/>
    </source>
</evidence>
<evidence type="ECO:0000256" key="1">
    <source>
        <dbReference type="ARBA" id="ARBA00023015"/>
    </source>
</evidence>
<protein>
    <submittedName>
        <fullName evidence="5">ArsR family transcriptional regulator</fullName>
    </submittedName>
</protein>
<dbReference type="SMART" id="SM00418">
    <property type="entry name" value="HTH_ARSR"/>
    <property type="match status" value="1"/>
</dbReference>
<dbReference type="PROSITE" id="PS50987">
    <property type="entry name" value="HTH_ARSR_2"/>
    <property type="match status" value="1"/>
</dbReference>
<accession>A0A3A8B013</accession>
<dbReference type="GO" id="GO:0003677">
    <property type="term" value="F:DNA binding"/>
    <property type="evidence" value="ECO:0007669"/>
    <property type="project" value="UniProtKB-KW"/>
</dbReference>
<dbReference type="Gene3D" id="1.10.10.10">
    <property type="entry name" value="Winged helix-like DNA-binding domain superfamily/Winged helix DNA-binding domain"/>
    <property type="match status" value="1"/>
</dbReference>
<dbReference type="Pfam" id="PF12840">
    <property type="entry name" value="HTH_20"/>
    <property type="match status" value="1"/>
</dbReference>
<keyword evidence="1" id="KW-0805">Transcription regulation</keyword>
<dbReference type="PRINTS" id="PR00778">
    <property type="entry name" value="HTHARSR"/>
</dbReference>
<evidence type="ECO:0000256" key="3">
    <source>
        <dbReference type="ARBA" id="ARBA00023163"/>
    </source>
</evidence>
<reference evidence="5 6" key="1">
    <citation type="submission" date="2018-09" db="EMBL/GenBank/DDBJ databases">
        <title>Roseovarius spongiae sp. nov., isolated from a marine sponge.</title>
        <authorList>
            <person name="Zhuang L."/>
            <person name="Luo L."/>
        </authorList>
    </citation>
    <scope>NUCLEOTIDE SEQUENCE [LARGE SCALE GENOMIC DNA]</scope>
    <source>
        <strain evidence="5 6">HN-E21</strain>
    </source>
</reference>
<evidence type="ECO:0000313" key="6">
    <source>
        <dbReference type="Proteomes" id="UP000281128"/>
    </source>
</evidence>
<dbReference type="InterPro" id="IPR036388">
    <property type="entry name" value="WH-like_DNA-bd_sf"/>
</dbReference>
<keyword evidence="2" id="KW-0238">DNA-binding</keyword>
<dbReference type="PANTHER" id="PTHR43132">
    <property type="entry name" value="ARSENICAL RESISTANCE OPERON REPRESSOR ARSR-RELATED"/>
    <property type="match status" value="1"/>
</dbReference>
<gene>
    <name evidence="5" type="ORF">D6850_03950</name>
</gene>
<keyword evidence="3" id="KW-0804">Transcription</keyword>
<dbReference type="EMBL" id="RAPE01000001">
    <property type="protein sequence ID" value="RKF16700.1"/>
    <property type="molecule type" value="Genomic_DNA"/>
</dbReference>
<feature type="domain" description="HTH arsR-type" evidence="4">
    <location>
        <begin position="1"/>
        <end position="95"/>
    </location>
</feature>
<name>A0A3A8B013_9RHOB</name>
<dbReference type="InterPro" id="IPR036390">
    <property type="entry name" value="WH_DNA-bd_sf"/>
</dbReference>
<sequence length="123" mass="13059">MDKNDALAAFGALGQSTRLDVFRLLIKAGQVGMSAGHIGDALGVRQNTMSANLAILVRSGLIRSERHGRSIRYFADMDGMRGLLAFLMEDCCGGCPDLCQPVIDEIACSSPRTAPTPADLTTC</sequence>
<dbReference type="InterPro" id="IPR011991">
    <property type="entry name" value="ArsR-like_HTH"/>
</dbReference>
<organism evidence="5 6">
    <name type="scientific">Roseovarius spongiae</name>
    <dbReference type="NCBI Taxonomy" id="2320272"/>
    <lineage>
        <taxon>Bacteria</taxon>
        <taxon>Pseudomonadati</taxon>
        <taxon>Pseudomonadota</taxon>
        <taxon>Alphaproteobacteria</taxon>
        <taxon>Rhodobacterales</taxon>
        <taxon>Roseobacteraceae</taxon>
        <taxon>Roseovarius</taxon>
    </lineage>
</organism>
<dbReference type="Proteomes" id="UP000281128">
    <property type="component" value="Unassembled WGS sequence"/>
</dbReference>
<dbReference type="InterPro" id="IPR051011">
    <property type="entry name" value="Metal_resp_trans_reg"/>
</dbReference>
<dbReference type="InterPro" id="IPR001845">
    <property type="entry name" value="HTH_ArsR_DNA-bd_dom"/>
</dbReference>
<dbReference type="PANTHER" id="PTHR43132:SF2">
    <property type="entry name" value="ARSENICAL RESISTANCE OPERON REPRESSOR ARSR-RELATED"/>
    <property type="match status" value="1"/>
</dbReference>